<reference evidence="1" key="1">
    <citation type="journal article" date="2020" name="Stud. Mycol.">
        <title>101 Dothideomycetes genomes: a test case for predicting lifestyles and emergence of pathogens.</title>
        <authorList>
            <person name="Haridas S."/>
            <person name="Albert R."/>
            <person name="Binder M."/>
            <person name="Bloem J."/>
            <person name="Labutti K."/>
            <person name="Salamov A."/>
            <person name="Andreopoulos B."/>
            <person name="Baker S."/>
            <person name="Barry K."/>
            <person name="Bills G."/>
            <person name="Bluhm B."/>
            <person name="Cannon C."/>
            <person name="Castanera R."/>
            <person name="Culley D."/>
            <person name="Daum C."/>
            <person name="Ezra D."/>
            <person name="Gonzalez J."/>
            <person name="Henrissat B."/>
            <person name="Kuo A."/>
            <person name="Liang C."/>
            <person name="Lipzen A."/>
            <person name="Lutzoni F."/>
            <person name="Magnuson J."/>
            <person name="Mondo S."/>
            <person name="Nolan M."/>
            <person name="Ohm R."/>
            <person name="Pangilinan J."/>
            <person name="Park H.-J."/>
            <person name="Ramirez L."/>
            <person name="Alfaro M."/>
            <person name="Sun H."/>
            <person name="Tritt A."/>
            <person name="Yoshinaga Y."/>
            <person name="Zwiers L.-H."/>
            <person name="Turgeon B."/>
            <person name="Goodwin S."/>
            <person name="Spatafora J."/>
            <person name="Crous P."/>
            <person name="Grigoriev I."/>
        </authorList>
    </citation>
    <scope>NUCLEOTIDE SEQUENCE</scope>
    <source>
        <strain evidence="1">CBS 525.71</strain>
    </source>
</reference>
<name>A0ACB6RN07_9PLEO</name>
<evidence type="ECO:0000313" key="1">
    <source>
        <dbReference type="EMBL" id="KAF2622493.1"/>
    </source>
</evidence>
<organism evidence="1 2">
    <name type="scientific">Macroventuria anomochaeta</name>
    <dbReference type="NCBI Taxonomy" id="301207"/>
    <lineage>
        <taxon>Eukaryota</taxon>
        <taxon>Fungi</taxon>
        <taxon>Dikarya</taxon>
        <taxon>Ascomycota</taxon>
        <taxon>Pezizomycotina</taxon>
        <taxon>Dothideomycetes</taxon>
        <taxon>Pleosporomycetidae</taxon>
        <taxon>Pleosporales</taxon>
        <taxon>Pleosporineae</taxon>
        <taxon>Didymellaceae</taxon>
        <taxon>Macroventuria</taxon>
    </lineage>
</organism>
<evidence type="ECO:0000313" key="2">
    <source>
        <dbReference type="Proteomes" id="UP000799754"/>
    </source>
</evidence>
<protein>
    <submittedName>
        <fullName evidence="1">Uncharacterized protein</fullName>
    </submittedName>
</protein>
<comment type="caution">
    <text evidence="1">The sequence shown here is derived from an EMBL/GenBank/DDBJ whole genome shotgun (WGS) entry which is preliminary data.</text>
</comment>
<dbReference type="EMBL" id="MU006744">
    <property type="protein sequence ID" value="KAF2622493.1"/>
    <property type="molecule type" value="Genomic_DNA"/>
</dbReference>
<gene>
    <name evidence="1" type="ORF">BU25DRAFT_415220</name>
</gene>
<sequence length="149" mass="16441">MEGITTYTSDLLKPGSTRTHNPSPLPLCSPSPNLPHDSHTQTINNYSLPKSFYASILEQWAGAAATAATTTAAPATRRRRARTSSKDRGARMACVSSVHCLLRILHQQKLNGSRYVGRGRKRAEDVQSCRLSAHMLRSDQPGKQMYSFQ</sequence>
<keyword evidence="2" id="KW-1185">Reference proteome</keyword>
<accession>A0ACB6RN07</accession>
<proteinExistence type="predicted"/>
<dbReference type="Proteomes" id="UP000799754">
    <property type="component" value="Unassembled WGS sequence"/>
</dbReference>